<organism evidence="1 2">
    <name type="scientific">Pseudomonas phage vB_PaeM_G1</name>
    <dbReference type="NCBI Taxonomy" id="1983539"/>
    <lineage>
        <taxon>Viruses</taxon>
        <taxon>Duplodnaviria</taxon>
        <taxon>Heunggongvirae</taxon>
        <taxon>Uroviricota</taxon>
        <taxon>Caudoviricetes</taxon>
        <taxon>Vandenendeviridae</taxon>
        <taxon>Nankokuvirus</taxon>
        <taxon>Nankokuvirus G1</taxon>
    </lineage>
</organism>
<dbReference type="SMR" id="A0A218L3Z9"/>
<protein>
    <submittedName>
        <fullName evidence="1">Uncharacterized protein</fullName>
    </submittedName>
</protein>
<evidence type="ECO:0000313" key="2">
    <source>
        <dbReference type="Proteomes" id="UP000222849"/>
    </source>
</evidence>
<proteinExistence type="predicted"/>
<sequence>MEHKALEGVKHRTWEVVDSEFDGVYIREALPKVRGGYLIEYVIASDVKEEHAATLCAAREMKAELERLCRMSESSLILLGWEEKDIKSFLAPAKEALALANKNWEK</sequence>
<dbReference type="Proteomes" id="UP000222849">
    <property type="component" value="Segment"/>
</dbReference>
<reference evidence="1 2" key="1">
    <citation type="submission" date="2017-04" db="EMBL/GenBank/DDBJ databases">
        <title>Isolation, Characterization of a novel bacteriophage and potential to disrupt Pseudomonas aeruginosa biofilms in vitro.</title>
        <authorList>
            <person name="Qu K."/>
            <person name="Xu Y."/>
            <person name="Wang L."/>
            <person name="Li X."/>
        </authorList>
    </citation>
    <scope>NUCLEOTIDE SEQUENCE [LARGE SCALE GENOMIC DNA]</scope>
</reference>
<dbReference type="EMBL" id="KY994101">
    <property type="protein sequence ID" value="ARW57360.1"/>
    <property type="molecule type" value="Genomic_DNA"/>
</dbReference>
<accession>A0A218L3Z9</accession>
<gene>
    <name evidence="1" type="ORF">vBPaeMG1_093</name>
</gene>
<evidence type="ECO:0000313" key="1">
    <source>
        <dbReference type="EMBL" id="ARW57360.1"/>
    </source>
</evidence>
<name>A0A218L3Z9_9CAUD</name>
<keyword evidence="2" id="KW-1185">Reference proteome</keyword>